<sequence>MGSTMPEPGEAVAVVRFRRGIVGETRRVCHVVPVPPGDTVPERLTAYCGQRFRPGQAELLTHITGMPCEACLAVSARDLAPARLLPALP</sequence>
<dbReference type="OrthoDB" id="3625434at2"/>
<accession>A0A2V4AKI7</accession>
<comment type="caution">
    <text evidence="1">The sequence shown here is derived from an EMBL/GenBank/DDBJ whole genome shotgun (WGS) entry which is preliminary data.</text>
</comment>
<organism evidence="1 2">
    <name type="scientific">Prauserella muralis</name>
    <dbReference type="NCBI Taxonomy" id="588067"/>
    <lineage>
        <taxon>Bacteria</taxon>
        <taxon>Bacillati</taxon>
        <taxon>Actinomycetota</taxon>
        <taxon>Actinomycetes</taxon>
        <taxon>Pseudonocardiales</taxon>
        <taxon>Pseudonocardiaceae</taxon>
        <taxon>Prauserella</taxon>
    </lineage>
</organism>
<dbReference type="EMBL" id="MASW01000007">
    <property type="protein sequence ID" value="PXY19353.1"/>
    <property type="molecule type" value="Genomic_DNA"/>
</dbReference>
<reference evidence="1 2" key="1">
    <citation type="submission" date="2016-07" db="EMBL/GenBank/DDBJ databases">
        <title>Draft genome sequence of Prauserella muralis DSM 45305, isolated from a mould-covered wall in an indoor environment.</title>
        <authorList>
            <person name="Ruckert C."/>
            <person name="Albersmeier A."/>
            <person name="Jiang C.-L."/>
            <person name="Jiang Y."/>
            <person name="Kalinowski J."/>
            <person name="Schneider O."/>
            <person name="Winkler A."/>
            <person name="Zotchev S.B."/>
        </authorList>
    </citation>
    <scope>NUCLEOTIDE SEQUENCE [LARGE SCALE GENOMIC DNA]</scope>
    <source>
        <strain evidence="1 2">DSM 45305</strain>
    </source>
</reference>
<evidence type="ECO:0000313" key="1">
    <source>
        <dbReference type="EMBL" id="PXY19353.1"/>
    </source>
</evidence>
<proteinExistence type="predicted"/>
<dbReference type="Proteomes" id="UP000249915">
    <property type="component" value="Unassembled WGS sequence"/>
</dbReference>
<dbReference type="AlphaFoldDB" id="A0A2V4AKI7"/>
<gene>
    <name evidence="1" type="ORF">BAY60_31845</name>
</gene>
<keyword evidence="2" id="KW-1185">Reference proteome</keyword>
<name>A0A2V4AKI7_9PSEU</name>
<evidence type="ECO:0000313" key="2">
    <source>
        <dbReference type="Proteomes" id="UP000249915"/>
    </source>
</evidence>
<protein>
    <submittedName>
        <fullName evidence="1">Uncharacterized protein</fullName>
    </submittedName>
</protein>